<organism evidence="3">
    <name type="scientific">Brugia timori</name>
    <dbReference type="NCBI Taxonomy" id="42155"/>
    <lineage>
        <taxon>Eukaryota</taxon>
        <taxon>Metazoa</taxon>
        <taxon>Ecdysozoa</taxon>
        <taxon>Nematoda</taxon>
        <taxon>Chromadorea</taxon>
        <taxon>Rhabditida</taxon>
        <taxon>Spirurina</taxon>
        <taxon>Spiruromorpha</taxon>
        <taxon>Filarioidea</taxon>
        <taxon>Onchocercidae</taxon>
        <taxon>Brugia</taxon>
    </lineage>
</organism>
<evidence type="ECO:0000313" key="1">
    <source>
        <dbReference type="EMBL" id="VDO44437.1"/>
    </source>
</evidence>
<proteinExistence type="predicted"/>
<accession>A0A0R3R4Q2</accession>
<name>A0A0R3R4Q2_9BILA</name>
<keyword evidence="2" id="KW-1185">Reference proteome</keyword>
<dbReference type="AlphaFoldDB" id="A0A0R3R4Q2"/>
<dbReference type="STRING" id="42155.A0A0R3R4Q2"/>
<evidence type="ECO:0000313" key="3">
    <source>
        <dbReference type="WBParaSite" id="BTMF_0001499201-mRNA-1"/>
    </source>
</evidence>
<reference evidence="1 2" key="2">
    <citation type="submission" date="2018-11" db="EMBL/GenBank/DDBJ databases">
        <authorList>
            <consortium name="Pathogen Informatics"/>
        </authorList>
    </citation>
    <scope>NUCLEOTIDE SEQUENCE [LARGE SCALE GENOMIC DNA]</scope>
</reference>
<sequence length="117" mass="13654">MPAVERTSPELCTSKDLVEKYVSNESMATSNWDPTLLLNKLYEVSYEPRKESKLNRFTNMEGHLEVPVDDESIYAELQKNWVQKYFRTRDGRLQWCNPVLLCSSSMEILALLENNFS</sequence>
<protein>
    <submittedName>
        <fullName evidence="3">WW domain-containing protein</fullName>
    </submittedName>
</protein>
<reference evidence="3" key="1">
    <citation type="submission" date="2017-02" db="UniProtKB">
        <authorList>
            <consortium name="WormBaseParasite"/>
        </authorList>
    </citation>
    <scope>IDENTIFICATION</scope>
</reference>
<dbReference type="Proteomes" id="UP000280834">
    <property type="component" value="Unassembled WGS sequence"/>
</dbReference>
<gene>
    <name evidence="1" type="ORF">BTMF_LOCUS12985</name>
</gene>
<evidence type="ECO:0000313" key="2">
    <source>
        <dbReference type="Proteomes" id="UP000280834"/>
    </source>
</evidence>
<dbReference type="WBParaSite" id="BTMF_0001499201-mRNA-1">
    <property type="protein sequence ID" value="BTMF_0001499201-mRNA-1"/>
    <property type="gene ID" value="BTMF_0001499201"/>
</dbReference>
<dbReference type="EMBL" id="UZAG01019649">
    <property type="protein sequence ID" value="VDO44437.1"/>
    <property type="molecule type" value="Genomic_DNA"/>
</dbReference>